<evidence type="ECO:0000256" key="1">
    <source>
        <dbReference type="ARBA" id="ARBA00022750"/>
    </source>
</evidence>
<dbReference type="SUPFAM" id="SSF53098">
    <property type="entry name" value="Ribonuclease H-like"/>
    <property type="match status" value="1"/>
</dbReference>
<dbReference type="InterPro" id="IPR001584">
    <property type="entry name" value="Integrase_cat-core"/>
</dbReference>
<evidence type="ECO:0000256" key="3">
    <source>
        <dbReference type="SAM" id="MobiDB-lite"/>
    </source>
</evidence>
<feature type="region of interest" description="Disordered" evidence="3">
    <location>
        <begin position="387"/>
        <end position="418"/>
    </location>
</feature>
<keyword evidence="1" id="KW-0064">Aspartyl protease</keyword>
<feature type="region of interest" description="Disordered" evidence="3">
    <location>
        <begin position="1572"/>
        <end position="1600"/>
    </location>
</feature>
<dbReference type="PROSITE" id="PS50994">
    <property type="entry name" value="INTEGRASE"/>
    <property type="match status" value="1"/>
</dbReference>
<dbReference type="CDD" id="cd09272">
    <property type="entry name" value="RNase_HI_RT_Ty1"/>
    <property type="match status" value="1"/>
</dbReference>
<protein>
    <recommendedName>
        <fullName evidence="4">Integrase catalytic domain-containing protein</fullName>
    </recommendedName>
</protein>
<dbReference type="CDD" id="cd22541">
    <property type="entry name" value="SP5_N"/>
    <property type="match status" value="1"/>
</dbReference>
<dbReference type="InterPro" id="IPR054722">
    <property type="entry name" value="PolX-like_BBD"/>
</dbReference>
<dbReference type="Pfam" id="PF07727">
    <property type="entry name" value="RVT_2"/>
    <property type="match status" value="1"/>
</dbReference>
<name>A0ABQ0M1U3_MYCCL</name>
<keyword evidence="2" id="KW-0694">RNA-binding</keyword>
<organism evidence="5 6">
    <name type="scientific">Mycena chlorophos</name>
    <name type="common">Agaric fungus</name>
    <name type="synonym">Agaricus chlorophos</name>
    <dbReference type="NCBI Taxonomy" id="658473"/>
    <lineage>
        <taxon>Eukaryota</taxon>
        <taxon>Fungi</taxon>
        <taxon>Dikarya</taxon>
        <taxon>Basidiomycota</taxon>
        <taxon>Agaricomycotina</taxon>
        <taxon>Agaricomycetes</taxon>
        <taxon>Agaricomycetidae</taxon>
        <taxon>Agaricales</taxon>
        <taxon>Marasmiineae</taxon>
        <taxon>Mycenaceae</taxon>
        <taxon>Mycena</taxon>
    </lineage>
</organism>
<dbReference type="Pfam" id="PF22936">
    <property type="entry name" value="Pol_BBD"/>
    <property type="match status" value="1"/>
</dbReference>
<dbReference type="InterPro" id="IPR043502">
    <property type="entry name" value="DNA/RNA_pol_sf"/>
</dbReference>
<dbReference type="PANTHER" id="PTHR11439:SF483">
    <property type="entry name" value="PEPTIDE SYNTHASE GLIP-LIKE, PUTATIVE (AFU_ORTHOLOGUE AFUA_3G12920)-RELATED"/>
    <property type="match status" value="1"/>
</dbReference>
<dbReference type="PANTHER" id="PTHR11439">
    <property type="entry name" value="GAG-POL-RELATED RETROTRANSPOSON"/>
    <property type="match status" value="1"/>
</dbReference>
<evidence type="ECO:0000259" key="4">
    <source>
        <dbReference type="PROSITE" id="PS50994"/>
    </source>
</evidence>
<dbReference type="SUPFAM" id="SSF56672">
    <property type="entry name" value="DNA/RNA polymerases"/>
    <property type="match status" value="1"/>
</dbReference>
<dbReference type="Pfam" id="PF13976">
    <property type="entry name" value="gag_pre-integrs"/>
    <property type="match status" value="1"/>
</dbReference>
<evidence type="ECO:0000313" key="5">
    <source>
        <dbReference type="EMBL" id="GAT57284.1"/>
    </source>
</evidence>
<keyword evidence="1" id="KW-0645">Protease</keyword>
<accession>A0ABQ0M1U3</accession>
<dbReference type="InterPro" id="IPR012337">
    <property type="entry name" value="RNaseH-like_sf"/>
</dbReference>
<dbReference type="InterPro" id="IPR013103">
    <property type="entry name" value="RVT_2"/>
</dbReference>
<dbReference type="InterPro" id="IPR036397">
    <property type="entry name" value="RNaseH_sf"/>
</dbReference>
<reference evidence="5" key="1">
    <citation type="submission" date="2014-09" db="EMBL/GenBank/DDBJ databases">
        <title>Genome sequence of the luminous mushroom Mycena chlorophos for searching fungal bioluminescence genes.</title>
        <authorList>
            <person name="Tanaka Y."/>
            <person name="Kasuga D."/>
            <person name="Oba Y."/>
            <person name="Hase S."/>
            <person name="Sato K."/>
            <person name="Oba Y."/>
            <person name="Sakakibara Y."/>
        </authorList>
    </citation>
    <scope>NUCLEOTIDE SEQUENCE</scope>
</reference>
<feature type="domain" description="Integrase catalytic" evidence="4">
    <location>
        <begin position="677"/>
        <end position="853"/>
    </location>
</feature>
<keyword evidence="6" id="KW-1185">Reference proteome</keyword>
<dbReference type="Gene3D" id="3.30.420.10">
    <property type="entry name" value="Ribonuclease H-like superfamily/Ribonuclease H"/>
    <property type="match status" value="1"/>
</dbReference>
<sequence length="1600" mass="177109">MTMALPWSASNPFIAHVRRTELEASPTPGAAHEHLHTTPGGPSVAPRVPLPQLFYSTNPPLQPVVHTPSTIHSYRMPTPAPSRQPTPAPYSPVPPSPHVFPSNSVPQYPAAPIHAHHQPYFSATNPYAVFQQPMPMLRPLTLSTRGWSDDDYLSLSKANWTEWSDAVVRHIGLHAGASRFLDSNTVPPDPTLYAGHYAQWIDNDTVVRSFLASVCTPLEAEVVRAHGTAAAAWEALTRRHEQRGPVRQIRVVKDAFAVSFGEEATTFEKTLAKLKSLNKEIWAGGTPNPKAFLAALLMAALEKNHKPIVDGLVTRQDLSLEVVEKAILDKAEIGNGPASDVGRVAFATVAGKPARKKDTCTTPNCKYPDTHTTPFCVSEGGGMAGKTIREAQQAQKAAREKKSGSKDTSTQAKPNQPRVYLTIDGKTIPFTPSMITTSAPAASTTSTPNDPAAFCIELATDDTPSYDATYLNETYLTLDEAQLPFDWNNATVNAVDANAFLLFSDTGANVHVSPHRDDFYEFTPIAPRPIKGFQGTSVAATGIGSIATDKFTIRNVLYIPGATLRLLSVSRFCQDTGMQCYFDNAKTWITDSDGDVVCTGTLHSVRALYQLDCTLVHPVHATVNTARSLDSWHRRFGHSHHQACADLFQTGAVTGMELDPSSPPTPCDACILGKQIHAAIPKVREGEKSTRRLQKVFVDLSGQFSVVSRSGNRYILDIVDDASSQGWCIPIPHKSSACKMMQRWILAAENVTGERVGELQIDNGELKSTEFDDWCADRGIVVRYTSAETSAQNGKVERFHETLHNKARAMRIACDAPPYLWDEFYVTAAYLHARTPSRSQNGKTPYECFRLVKPDVSHLREIGCRAFVLILGHNAKLNRRSIECVLIGYSPRSKAYRCWDPKAAKVYDSIHVRFIESSDVVRVRYNKQLLARRLAECAREGSKTAEDDPIVPDDKPESTPVLTTSTLPKLEPELRRSTRVRKPAAHATIEDVDEDLDLVEERERLVAETMEDDDGVEADITKALNVCAAEAPIDVEYPDDPRTLREALAAPDAEEWIRGTHEELDGFRRMGVYRMIPRDQLPPGKTLLDLKPVYTRKRDASGTVNRRKVRYCVLGNRQIYGRNYTNTTSPTVRLESFRALLHLAASRGLDLQQVDIKTAYLNAPLPENEIQYCRQPRGFEDKERSDWIWMLLKSVYGLHQAGRWWNKTLNAAMTEWGFKRLRCEWCVYYRKNEDGKYIIVVVHVDDMLSAASSSALNDEFKAQLRSKWTISDLGNASFCLGISIVRDPERRMLAISQTALIDRIIAQFGQDLYATTIPMEPKLLLARPTPNDPPLSEEQRERLQRLPYRSLVGCLMYVAVGTRPDIAYAVNRLAGFLDCYREVHWNAALRVVQYLKGTRTFALHLGGGEERLSGFTDADWSNDVNNRKSVMGYCFSLGSGVISWASRKQKCVALSSAEAEYIAASEVTQEACWLRSLTTGVDAGPTGPTQIRCDNEAARILAKDQQFHARAKHIDTRYKHVADCVEKAKVEIPRVSSYANVADTLTKALPKDDFYRHRAALGVLEVGGVGSGGASVGGDAPRSPRGGVLDAGVEDPAGPD</sequence>
<dbReference type="InterPro" id="IPR057670">
    <property type="entry name" value="SH3_retrovirus"/>
</dbReference>
<dbReference type="Pfam" id="PF14223">
    <property type="entry name" value="Retrotran_gag_2"/>
    <property type="match status" value="1"/>
</dbReference>
<dbReference type="Proteomes" id="UP000815677">
    <property type="component" value="Unassembled WGS sequence"/>
</dbReference>
<dbReference type="Pfam" id="PF25597">
    <property type="entry name" value="SH3_retrovirus"/>
    <property type="match status" value="1"/>
</dbReference>
<feature type="region of interest" description="Disordered" evidence="3">
    <location>
        <begin position="942"/>
        <end position="963"/>
    </location>
</feature>
<proteinExistence type="predicted"/>
<keyword evidence="1" id="KW-0378">Hydrolase</keyword>
<dbReference type="EMBL" id="DF849427">
    <property type="protein sequence ID" value="GAT57284.1"/>
    <property type="molecule type" value="Genomic_DNA"/>
</dbReference>
<dbReference type="InterPro" id="IPR025724">
    <property type="entry name" value="GAG-pre-integrase_dom"/>
</dbReference>
<evidence type="ECO:0000313" key="6">
    <source>
        <dbReference type="Proteomes" id="UP000815677"/>
    </source>
</evidence>
<feature type="compositionally biased region" description="Basic and acidic residues" evidence="3">
    <location>
        <begin position="942"/>
        <end position="957"/>
    </location>
</feature>
<gene>
    <name evidence="5" type="ORF">MCHLO_13838</name>
</gene>
<evidence type="ECO:0000256" key="2">
    <source>
        <dbReference type="ARBA" id="ARBA00022884"/>
    </source>
</evidence>